<evidence type="ECO:0008006" key="4">
    <source>
        <dbReference type="Google" id="ProtNLM"/>
    </source>
</evidence>
<keyword evidence="1" id="KW-0732">Signal</keyword>
<evidence type="ECO:0000313" key="3">
    <source>
        <dbReference type="Proteomes" id="UP000218327"/>
    </source>
</evidence>
<name>A0A2A5AIY0_9GAMM</name>
<organism evidence="2 3">
    <name type="scientific">SAR86 cluster bacterium</name>
    <dbReference type="NCBI Taxonomy" id="2030880"/>
    <lineage>
        <taxon>Bacteria</taxon>
        <taxon>Pseudomonadati</taxon>
        <taxon>Pseudomonadota</taxon>
        <taxon>Gammaproteobacteria</taxon>
        <taxon>SAR86 cluster</taxon>
    </lineage>
</organism>
<sequence>MLKLTCSFCFSSVLLLSLIQSAFAVPIDGRNWMQVSDTVNFTYNNLATGPCDVVTGACSGVASNHLATSIDLTGWVWASSSDVADLFEYLTGAPAGTFDVNATNYPGAAGDSWGADVIDIDSGGPDAGLFAASGIFSSNDYWIAGLTRTIINGDTDRSYIRSSGGHSSAVVGNPHGFNTARSHTGLWLYQPSSVSEPSALLLLLSSMIFLGLRKQKSRRTIGYAHNLNNLSERI</sequence>
<gene>
    <name evidence="2" type="ORF">COA96_16430</name>
</gene>
<feature type="chain" id="PRO_5012224289" description="PEP-CTERM protein-sorting domain-containing protein" evidence="1">
    <location>
        <begin position="25"/>
        <end position="234"/>
    </location>
</feature>
<reference evidence="3" key="1">
    <citation type="submission" date="2017-08" db="EMBL/GenBank/DDBJ databases">
        <title>A dynamic microbial community with high functional redundancy inhabits the cold, oxic subseafloor aquifer.</title>
        <authorList>
            <person name="Tully B.J."/>
            <person name="Wheat C.G."/>
            <person name="Glazer B.T."/>
            <person name="Huber J.A."/>
        </authorList>
    </citation>
    <scope>NUCLEOTIDE SEQUENCE [LARGE SCALE GENOMIC DNA]</scope>
</reference>
<comment type="caution">
    <text evidence="2">The sequence shown here is derived from an EMBL/GenBank/DDBJ whole genome shotgun (WGS) entry which is preliminary data.</text>
</comment>
<feature type="signal peptide" evidence="1">
    <location>
        <begin position="1"/>
        <end position="24"/>
    </location>
</feature>
<dbReference type="EMBL" id="NVVJ01000093">
    <property type="protein sequence ID" value="PCJ19050.1"/>
    <property type="molecule type" value="Genomic_DNA"/>
</dbReference>
<accession>A0A2A5AIY0</accession>
<protein>
    <recommendedName>
        <fullName evidence="4">PEP-CTERM protein-sorting domain-containing protein</fullName>
    </recommendedName>
</protein>
<evidence type="ECO:0000256" key="1">
    <source>
        <dbReference type="SAM" id="SignalP"/>
    </source>
</evidence>
<dbReference type="AlphaFoldDB" id="A0A2A5AIY0"/>
<proteinExistence type="predicted"/>
<evidence type="ECO:0000313" key="2">
    <source>
        <dbReference type="EMBL" id="PCJ19050.1"/>
    </source>
</evidence>
<dbReference type="Proteomes" id="UP000218327">
    <property type="component" value="Unassembled WGS sequence"/>
</dbReference>
<dbReference type="NCBIfam" id="TIGR02595">
    <property type="entry name" value="PEP_CTERM"/>
    <property type="match status" value="1"/>
</dbReference>
<dbReference type="InterPro" id="IPR013424">
    <property type="entry name" value="Ice-binding_C"/>
</dbReference>